<gene>
    <name evidence="1" type="ORF">HCN58_16000</name>
</gene>
<reference evidence="1 2" key="1">
    <citation type="submission" date="2020-03" db="EMBL/GenBank/DDBJ databases">
        <title>Bradyrhizobium diversity isolated from nodules of Indigofera sp.</title>
        <authorList>
            <person name="Klepa M."/>
            <person name="Helene L."/>
            <person name="Hungria M."/>
        </authorList>
    </citation>
    <scope>NUCLEOTIDE SEQUENCE [LARGE SCALE GENOMIC DNA]</scope>
    <source>
        <strain evidence="1 2">WSM 1791</strain>
    </source>
</reference>
<dbReference type="EMBL" id="JAAVLX010000004">
    <property type="protein sequence ID" value="NOJ41085.1"/>
    <property type="molecule type" value="Genomic_DNA"/>
</dbReference>
<dbReference type="AlphaFoldDB" id="A0A7Y4LWV8"/>
<organism evidence="1 2">
    <name type="scientific">Bradyrhizobium australiense</name>
    <dbReference type="NCBI Taxonomy" id="2721161"/>
    <lineage>
        <taxon>Bacteria</taxon>
        <taxon>Pseudomonadati</taxon>
        <taxon>Pseudomonadota</taxon>
        <taxon>Alphaproteobacteria</taxon>
        <taxon>Hyphomicrobiales</taxon>
        <taxon>Nitrobacteraceae</taxon>
        <taxon>Bradyrhizobium</taxon>
    </lineage>
</organism>
<proteinExistence type="predicted"/>
<protein>
    <submittedName>
        <fullName evidence="1">Uncharacterized protein</fullName>
    </submittedName>
</protein>
<dbReference type="Proteomes" id="UP000544122">
    <property type="component" value="Unassembled WGS sequence"/>
</dbReference>
<evidence type="ECO:0000313" key="1">
    <source>
        <dbReference type="EMBL" id="NOJ41085.1"/>
    </source>
</evidence>
<keyword evidence="2" id="KW-1185">Reference proteome</keyword>
<comment type="caution">
    <text evidence="1">The sequence shown here is derived from an EMBL/GenBank/DDBJ whole genome shotgun (WGS) entry which is preliminary data.</text>
</comment>
<dbReference type="RefSeq" id="WP_171580293.1">
    <property type="nucleotide sequence ID" value="NZ_JAAVLX010000004.1"/>
</dbReference>
<sequence length="58" mass="6254">MLDLDYPPMRLASAGLVELETFASVANGGADVGWALYEHGDPNVSVRLHLRMSPLADN</sequence>
<accession>A0A7Y4LWV8</accession>
<name>A0A7Y4LWV8_9BRAD</name>
<evidence type="ECO:0000313" key="2">
    <source>
        <dbReference type="Proteomes" id="UP000544122"/>
    </source>
</evidence>